<evidence type="ECO:0000313" key="2">
    <source>
        <dbReference type="WBParaSite" id="ACRNAN_Path_1066.g4089.t1"/>
    </source>
</evidence>
<sequence>MTTQSNNISLTITDVDYKEISWSIHQTLDEKVATRILFYLAVHPDNVRPEVSGIWRMLKSLVACEPAFENFLIHAIKPLAEKYYVEKLGE</sequence>
<dbReference type="WBParaSite" id="ACRNAN_Path_1066.g4089.t1">
    <property type="protein sequence ID" value="ACRNAN_Path_1066.g4089.t1"/>
    <property type="gene ID" value="ACRNAN_Path_1066.g4089"/>
</dbReference>
<keyword evidence="1" id="KW-1185">Reference proteome</keyword>
<dbReference type="Proteomes" id="UP000887540">
    <property type="component" value="Unplaced"/>
</dbReference>
<organism evidence="1 2">
    <name type="scientific">Acrobeloides nanus</name>
    <dbReference type="NCBI Taxonomy" id="290746"/>
    <lineage>
        <taxon>Eukaryota</taxon>
        <taxon>Metazoa</taxon>
        <taxon>Ecdysozoa</taxon>
        <taxon>Nematoda</taxon>
        <taxon>Chromadorea</taxon>
        <taxon>Rhabditida</taxon>
        <taxon>Tylenchina</taxon>
        <taxon>Cephalobomorpha</taxon>
        <taxon>Cephaloboidea</taxon>
        <taxon>Cephalobidae</taxon>
        <taxon>Acrobeloides</taxon>
    </lineage>
</organism>
<protein>
    <submittedName>
        <fullName evidence="2">Uncharacterized protein</fullName>
    </submittedName>
</protein>
<accession>A0A914BV74</accession>
<dbReference type="AlphaFoldDB" id="A0A914BV74"/>
<name>A0A914BV74_9BILA</name>
<evidence type="ECO:0000313" key="1">
    <source>
        <dbReference type="Proteomes" id="UP000887540"/>
    </source>
</evidence>
<reference evidence="2" key="1">
    <citation type="submission" date="2022-11" db="UniProtKB">
        <authorList>
            <consortium name="WormBaseParasite"/>
        </authorList>
    </citation>
    <scope>IDENTIFICATION</scope>
</reference>
<proteinExistence type="predicted"/>